<gene>
    <name evidence="3" type="ORF">OM944_12130</name>
</gene>
<feature type="chain" id="PRO_5047312574" evidence="1">
    <location>
        <begin position="32"/>
        <end position="250"/>
    </location>
</feature>
<accession>A0ABY6MCI8</accession>
<proteinExistence type="predicted"/>
<dbReference type="RefSeq" id="WP_264807883.1">
    <property type="nucleotide sequence ID" value="NZ_CP110226.1"/>
</dbReference>
<organism evidence="3 4">
    <name type="scientific">Algoriphagus halophytocola</name>
    <dbReference type="NCBI Taxonomy" id="2991499"/>
    <lineage>
        <taxon>Bacteria</taxon>
        <taxon>Pseudomonadati</taxon>
        <taxon>Bacteroidota</taxon>
        <taxon>Cytophagia</taxon>
        <taxon>Cytophagales</taxon>
        <taxon>Cyclobacteriaceae</taxon>
        <taxon>Algoriphagus</taxon>
    </lineage>
</organism>
<dbReference type="InterPro" id="IPR029062">
    <property type="entry name" value="Class_I_gatase-like"/>
</dbReference>
<protein>
    <submittedName>
        <fullName evidence="3">ThuA domain-containing protein</fullName>
    </submittedName>
</protein>
<dbReference type="PANTHER" id="PTHR40469:SF2">
    <property type="entry name" value="GALACTOSE-BINDING DOMAIN-LIKE SUPERFAMILY PROTEIN"/>
    <property type="match status" value="1"/>
</dbReference>
<evidence type="ECO:0000259" key="2">
    <source>
        <dbReference type="Pfam" id="PF06283"/>
    </source>
</evidence>
<dbReference type="InterPro" id="IPR029010">
    <property type="entry name" value="ThuA-like"/>
</dbReference>
<feature type="domain" description="ThuA-like" evidence="2">
    <location>
        <begin position="67"/>
        <end position="248"/>
    </location>
</feature>
<dbReference type="Gene3D" id="3.40.50.880">
    <property type="match status" value="1"/>
</dbReference>
<reference evidence="3" key="1">
    <citation type="submission" date="2022-10" db="EMBL/GenBank/DDBJ databases">
        <title>Algoriphagus sp. a novel bacteria isolate from halophytes salicornia europaea.</title>
        <authorList>
            <person name="Peng Y."/>
            <person name="Jiang L."/>
            <person name="Lee J."/>
        </authorList>
    </citation>
    <scope>NUCLEOTIDE SEQUENCE</scope>
    <source>
        <strain evidence="3">TR-M5</strain>
    </source>
</reference>
<keyword evidence="1" id="KW-0732">Signal</keyword>
<feature type="signal peptide" evidence="1">
    <location>
        <begin position="1"/>
        <end position="31"/>
    </location>
</feature>
<dbReference type="EMBL" id="CP110226">
    <property type="protein sequence ID" value="UZD21411.1"/>
    <property type="molecule type" value="Genomic_DNA"/>
</dbReference>
<dbReference type="SUPFAM" id="SSF52317">
    <property type="entry name" value="Class I glutamine amidotransferase-like"/>
    <property type="match status" value="1"/>
</dbReference>
<dbReference type="Pfam" id="PF06283">
    <property type="entry name" value="ThuA"/>
    <property type="match status" value="1"/>
</dbReference>
<evidence type="ECO:0000256" key="1">
    <source>
        <dbReference type="SAM" id="SignalP"/>
    </source>
</evidence>
<evidence type="ECO:0000313" key="4">
    <source>
        <dbReference type="Proteomes" id="UP001163156"/>
    </source>
</evidence>
<keyword evidence="4" id="KW-1185">Reference proteome</keyword>
<dbReference type="PANTHER" id="PTHR40469">
    <property type="entry name" value="SECRETED GLYCOSYL HYDROLASE"/>
    <property type="match status" value="1"/>
</dbReference>
<sequence length="250" mass="27539">MNFNLKMNCKSFFQLSAAFLLTFGVILNLTAANNIAPKKKAIKVLMIGGGNAHDFIKWYKETDLVTLAEGGLADVIYTEDTDKIIDLLPEMDVLFIANNKPIPDPATREAIFAFADAGKGIVLAHAGMWYSWRDWPEFNTELVSGGSRGHDRYGEFNVDLTDKKHPVTKGVPSHFSLKDELYYQQVDSKGPGIEVLAEASTEGKDPFPSVFIVKHAKAKIVGIALGHDGAAHNLEAYKTLIRNAVKWASK</sequence>
<name>A0ABY6MCI8_9BACT</name>
<dbReference type="Proteomes" id="UP001163156">
    <property type="component" value="Chromosome"/>
</dbReference>
<evidence type="ECO:0000313" key="3">
    <source>
        <dbReference type="EMBL" id="UZD21411.1"/>
    </source>
</evidence>